<proteinExistence type="inferred from homology"/>
<evidence type="ECO:0000256" key="1">
    <source>
        <dbReference type="ARBA" id="ARBA00008635"/>
    </source>
</evidence>
<keyword evidence="2 3" id="KW-0479">Metal-binding</keyword>
<reference evidence="4 5" key="1">
    <citation type="submission" date="2018-11" db="EMBL/GenBank/DDBJ databases">
        <title>Chitinophaga lutea sp.nov., isolate from arsenic contaminated soil.</title>
        <authorList>
            <person name="Zong Y."/>
        </authorList>
    </citation>
    <scope>NUCLEOTIDE SEQUENCE [LARGE SCALE GENOMIC DNA]</scope>
    <source>
        <strain evidence="4 5">ZY74</strain>
    </source>
</reference>
<dbReference type="InterPro" id="IPR007837">
    <property type="entry name" value="DinB"/>
</dbReference>
<evidence type="ECO:0000313" key="4">
    <source>
        <dbReference type="EMBL" id="RPE08935.1"/>
    </source>
</evidence>
<evidence type="ECO:0000256" key="3">
    <source>
        <dbReference type="PIRSR" id="PIRSR607837-1"/>
    </source>
</evidence>
<dbReference type="OrthoDB" id="9811413at2"/>
<dbReference type="RefSeq" id="WP_123847934.1">
    <property type="nucleotide sequence ID" value="NZ_RPDH01000002.1"/>
</dbReference>
<protein>
    <submittedName>
        <fullName evidence="4">Damage-inducible protein DinB</fullName>
    </submittedName>
</protein>
<gene>
    <name evidence="4" type="ORF">EGT74_18120</name>
</gene>
<dbReference type="InterPro" id="IPR034660">
    <property type="entry name" value="DinB/YfiT-like"/>
</dbReference>
<dbReference type="Proteomes" id="UP000278351">
    <property type="component" value="Unassembled WGS sequence"/>
</dbReference>
<organism evidence="4 5">
    <name type="scientific">Chitinophaga lutea</name>
    <dbReference type="NCBI Taxonomy" id="2488634"/>
    <lineage>
        <taxon>Bacteria</taxon>
        <taxon>Pseudomonadati</taxon>
        <taxon>Bacteroidota</taxon>
        <taxon>Chitinophagia</taxon>
        <taxon>Chitinophagales</taxon>
        <taxon>Chitinophagaceae</taxon>
        <taxon>Chitinophaga</taxon>
    </lineage>
</organism>
<dbReference type="SUPFAM" id="SSF109854">
    <property type="entry name" value="DinB/YfiT-like putative metalloenzymes"/>
    <property type="match status" value="1"/>
</dbReference>
<comment type="similarity">
    <text evidence="1">Belongs to the DinB family.</text>
</comment>
<dbReference type="GO" id="GO:0046872">
    <property type="term" value="F:metal ion binding"/>
    <property type="evidence" value="ECO:0007669"/>
    <property type="project" value="UniProtKB-KW"/>
</dbReference>
<dbReference type="AlphaFoldDB" id="A0A3N4PMB3"/>
<comment type="caution">
    <text evidence="4">The sequence shown here is derived from an EMBL/GenBank/DDBJ whole genome shotgun (WGS) entry which is preliminary data.</text>
</comment>
<feature type="binding site" evidence="3">
    <location>
        <position position="122"/>
    </location>
    <ligand>
        <name>a divalent metal cation</name>
        <dbReference type="ChEBI" id="CHEBI:60240"/>
    </ligand>
</feature>
<feature type="binding site" evidence="3">
    <location>
        <position position="40"/>
    </location>
    <ligand>
        <name>a divalent metal cation</name>
        <dbReference type="ChEBI" id="CHEBI:60240"/>
    </ligand>
</feature>
<dbReference type="Gene3D" id="1.20.120.450">
    <property type="entry name" value="dinb family like domain"/>
    <property type="match status" value="1"/>
</dbReference>
<evidence type="ECO:0000256" key="2">
    <source>
        <dbReference type="ARBA" id="ARBA00022723"/>
    </source>
</evidence>
<name>A0A3N4PMB3_9BACT</name>
<dbReference type="PANTHER" id="PTHR37302">
    <property type="entry name" value="SLR1116 PROTEIN"/>
    <property type="match status" value="1"/>
</dbReference>
<dbReference type="PANTHER" id="PTHR37302:SF3">
    <property type="entry name" value="DAMAGE-INDUCIBLE PROTEIN DINB"/>
    <property type="match status" value="1"/>
</dbReference>
<dbReference type="EMBL" id="RPDH01000002">
    <property type="protein sequence ID" value="RPE08935.1"/>
    <property type="molecule type" value="Genomic_DNA"/>
</dbReference>
<dbReference type="Pfam" id="PF05163">
    <property type="entry name" value="DinB"/>
    <property type="match status" value="1"/>
</dbReference>
<accession>A0A3N4PMB3</accession>
<sequence length="148" mass="17476">MKIFFTELFEYNHDCNQKLVDLLTGNADKTSEKTIKLYSHILNAHQIWNNRIEPREPAFGIWQVHAIGDWRNIEQANHEHTMQIVDKLDLDSEIQYTIGKVNRFSKSVRHLLFHVINHSTYHRGQIATECRQSGLDPLATDYILYERK</sequence>
<evidence type="ECO:0000313" key="5">
    <source>
        <dbReference type="Proteomes" id="UP000278351"/>
    </source>
</evidence>
<keyword evidence="5" id="KW-1185">Reference proteome</keyword>
<feature type="binding site" evidence="3">
    <location>
        <position position="118"/>
    </location>
    <ligand>
        <name>a divalent metal cation</name>
        <dbReference type="ChEBI" id="CHEBI:60240"/>
    </ligand>
</feature>